<dbReference type="InterPro" id="IPR050147">
    <property type="entry name" value="Ser/Thr_Dehydratase"/>
</dbReference>
<dbReference type="Gene3D" id="3.40.50.1100">
    <property type="match status" value="2"/>
</dbReference>
<dbReference type="EMBL" id="LJJB01000013">
    <property type="protein sequence ID" value="KQL45311.1"/>
    <property type="molecule type" value="Genomic_DNA"/>
</dbReference>
<organism evidence="7 8">
    <name type="scientific">Brevibacillus choshinensis</name>
    <dbReference type="NCBI Taxonomy" id="54911"/>
    <lineage>
        <taxon>Bacteria</taxon>
        <taxon>Bacillati</taxon>
        <taxon>Bacillota</taxon>
        <taxon>Bacilli</taxon>
        <taxon>Bacillales</taxon>
        <taxon>Paenibacillaceae</taxon>
        <taxon>Brevibacillus</taxon>
    </lineage>
</organism>
<evidence type="ECO:0000259" key="6">
    <source>
        <dbReference type="Pfam" id="PF00291"/>
    </source>
</evidence>
<comment type="caution">
    <text evidence="7">The sequence shown here is derived from an EMBL/GenBank/DDBJ whole genome shotgun (WGS) entry which is preliminary data.</text>
</comment>
<proteinExistence type="inferred from homology"/>
<comment type="cofactor">
    <cofactor evidence="1">
        <name>pyridoxal 5'-phosphate</name>
        <dbReference type="ChEBI" id="CHEBI:597326"/>
    </cofactor>
</comment>
<dbReference type="PANTHER" id="PTHR48078:SF6">
    <property type="entry name" value="L-THREONINE DEHYDRATASE CATABOLIC TDCB"/>
    <property type="match status" value="1"/>
</dbReference>
<dbReference type="Proteomes" id="UP000051063">
    <property type="component" value="Unassembled WGS sequence"/>
</dbReference>
<dbReference type="NCBIfam" id="TIGR00260">
    <property type="entry name" value="thrC"/>
    <property type="match status" value="1"/>
</dbReference>
<dbReference type="CDD" id="cd01563">
    <property type="entry name" value="Thr-synth_1"/>
    <property type="match status" value="1"/>
</dbReference>
<dbReference type="Pfam" id="PF00291">
    <property type="entry name" value="PALP"/>
    <property type="match status" value="1"/>
</dbReference>
<keyword evidence="3" id="KW-0663">Pyridoxal phosphate</keyword>
<accession>A0ABR5N4D0</accession>
<evidence type="ECO:0000313" key="7">
    <source>
        <dbReference type="EMBL" id="KQL45311.1"/>
    </source>
</evidence>
<reference evidence="7 8" key="1">
    <citation type="submission" date="2015-09" db="EMBL/GenBank/DDBJ databases">
        <title>Genome sequencing project for genomic taxonomy and phylogenomics of Bacillus-like bacteria.</title>
        <authorList>
            <person name="Liu B."/>
            <person name="Wang J."/>
            <person name="Zhu Y."/>
            <person name="Liu G."/>
            <person name="Chen Q."/>
            <person name="Chen Z."/>
            <person name="Lan J."/>
            <person name="Che J."/>
            <person name="Ge C."/>
            <person name="Shi H."/>
            <person name="Pan Z."/>
            <person name="Liu X."/>
        </authorList>
    </citation>
    <scope>NUCLEOTIDE SEQUENCE [LARGE SCALE GENOMIC DNA]</scope>
    <source>
        <strain evidence="7 8">DSM 8552</strain>
    </source>
</reference>
<dbReference type="InterPro" id="IPR001926">
    <property type="entry name" value="TrpB-like_PALP"/>
</dbReference>
<evidence type="ECO:0000256" key="4">
    <source>
        <dbReference type="ARBA" id="ARBA00023239"/>
    </source>
</evidence>
<keyword evidence="4" id="KW-0456">Lyase</keyword>
<dbReference type="RefSeq" id="WP_055747899.1">
    <property type="nucleotide sequence ID" value="NZ_LJJB01000013.1"/>
</dbReference>
<sequence>MKLVCVDCNKEYPAPFFDYQCECGGLFDIIHDTKHLDAEQLKRVFHDRLSDRMTPYASGVWRYKELIFPELAEEHITTKYEGNTGLYASELLQTYTGNRKVLLKAQSENPSGSFKDNGMTVAVSHGRSLGYQRFTCTSTGNTSSSLAMYASIAQGESYVFVPNKNISLNKVLQTLAYGAKVISFDGTYDDGIRFYERHSKELGLYICNSINPFRIEGQKSIVYEIAQYLNWNLPDWVVIPGGALSNVTALGKGLQDLKTLGLIDKLPRVALVQADGASPFHQMVSEGRSELIPEPHPYTRASALNIGNPPSWKKALRTIEETRGVTCSVTDQEILDAKALVDKSGIGCEPASAATVAGLRKLVSQQIIDKDETAVCILTGNMLKDTDALHEYHLGASSKGAFCNTIQPAELSLQNIANLL</sequence>
<comment type="similarity">
    <text evidence="2">Belongs to the threonine synthase family.</text>
</comment>
<dbReference type="PANTHER" id="PTHR48078">
    <property type="entry name" value="THREONINE DEHYDRATASE, MITOCHONDRIAL-RELATED"/>
    <property type="match status" value="1"/>
</dbReference>
<protein>
    <recommendedName>
        <fullName evidence="5">Threonine synthase</fullName>
        <ecNumber evidence="5">4.2.3.1</ecNumber>
    </recommendedName>
</protein>
<evidence type="ECO:0000313" key="8">
    <source>
        <dbReference type="Proteomes" id="UP000051063"/>
    </source>
</evidence>
<feature type="domain" description="Tryptophan synthase beta chain-like PALP" evidence="6">
    <location>
        <begin position="78"/>
        <end position="380"/>
    </location>
</feature>
<dbReference type="EC" id="4.2.3.1" evidence="5"/>
<dbReference type="InterPro" id="IPR004450">
    <property type="entry name" value="Thr_synthase-like"/>
</dbReference>
<keyword evidence="8" id="KW-1185">Reference proteome</keyword>
<dbReference type="InterPro" id="IPR036052">
    <property type="entry name" value="TrpB-like_PALP_sf"/>
</dbReference>
<evidence type="ECO:0000256" key="3">
    <source>
        <dbReference type="ARBA" id="ARBA00022898"/>
    </source>
</evidence>
<evidence type="ECO:0000256" key="2">
    <source>
        <dbReference type="ARBA" id="ARBA00005517"/>
    </source>
</evidence>
<evidence type="ECO:0000256" key="1">
    <source>
        <dbReference type="ARBA" id="ARBA00001933"/>
    </source>
</evidence>
<gene>
    <name evidence="7" type="ORF">AN963_27020</name>
</gene>
<dbReference type="SUPFAM" id="SSF53686">
    <property type="entry name" value="Tryptophan synthase beta subunit-like PLP-dependent enzymes"/>
    <property type="match status" value="1"/>
</dbReference>
<name>A0ABR5N4D0_BRECH</name>
<evidence type="ECO:0000256" key="5">
    <source>
        <dbReference type="NCBIfam" id="TIGR00260"/>
    </source>
</evidence>